<proteinExistence type="predicted"/>
<dbReference type="EMBL" id="UYJE01006026">
    <property type="protein sequence ID" value="VDI42504.1"/>
    <property type="molecule type" value="Genomic_DNA"/>
</dbReference>
<dbReference type="Pfam" id="PF16095">
    <property type="entry name" value="COR-A"/>
    <property type="match status" value="1"/>
</dbReference>
<dbReference type="InterPro" id="IPR036388">
    <property type="entry name" value="WH-like_DNA-bd_sf"/>
</dbReference>
<feature type="domain" description="COR" evidence="5">
    <location>
        <begin position="695"/>
        <end position="861"/>
    </location>
</feature>
<feature type="region of interest" description="Disordered" evidence="4">
    <location>
        <begin position="420"/>
        <end position="439"/>
    </location>
</feature>
<dbReference type="Pfam" id="PF12796">
    <property type="entry name" value="Ank_2"/>
    <property type="match status" value="1"/>
</dbReference>
<dbReference type="PANTHER" id="PTHR24173">
    <property type="entry name" value="ANKYRIN REPEAT CONTAINING"/>
    <property type="match status" value="1"/>
</dbReference>
<feature type="repeat" description="ANK" evidence="3">
    <location>
        <begin position="138"/>
        <end position="170"/>
    </location>
</feature>
<feature type="repeat" description="ANK" evidence="3">
    <location>
        <begin position="204"/>
        <end position="236"/>
    </location>
</feature>
<feature type="repeat" description="ANK" evidence="3">
    <location>
        <begin position="39"/>
        <end position="71"/>
    </location>
</feature>
<dbReference type="OrthoDB" id="5962960at2759"/>
<feature type="repeat" description="ANK" evidence="3">
    <location>
        <begin position="72"/>
        <end position="104"/>
    </location>
</feature>
<keyword evidence="2 3" id="KW-0040">ANK repeat</keyword>
<evidence type="ECO:0000256" key="4">
    <source>
        <dbReference type="SAM" id="MobiDB-lite"/>
    </source>
</evidence>
<feature type="compositionally biased region" description="Polar residues" evidence="4">
    <location>
        <begin position="420"/>
        <end position="433"/>
    </location>
</feature>
<accession>A0A8B6F0L8</accession>
<dbReference type="Pfam" id="PF08477">
    <property type="entry name" value="Roc"/>
    <property type="match status" value="1"/>
</dbReference>
<evidence type="ECO:0000313" key="6">
    <source>
        <dbReference type="EMBL" id="VDI42504.1"/>
    </source>
</evidence>
<evidence type="ECO:0000256" key="1">
    <source>
        <dbReference type="ARBA" id="ARBA00022737"/>
    </source>
</evidence>
<dbReference type="Gene3D" id="1.25.40.20">
    <property type="entry name" value="Ankyrin repeat-containing domain"/>
    <property type="match status" value="2"/>
</dbReference>
<name>A0A8B6F0L8_MYTGA</name>
<organism evidence="6 7">
    <name type="scientific">Mytilus galloprovincialis</name>
    <name type="common">Mediterranean mussel</name>
    <dbReference type="NCBI Taxonomy" id="29158"/>
    <lineage>
        <taxon>Eukaryota</taxon>
        <taxon>Metazoa</taxon>
        <taxon>Spiralia</taxon>
        <taxon>Lophotrochozoa</taxon>
        <taxon>Mollusca</taxon>
        <taxon>Bivalvia</taxon>
        <taxon>Autobranchia</taxon>
        <taxon>Pteriomorphia</taxon>
        <taxon>Mytilida</taxon>
        <taxon>Mytiloidea</taxon>
        <taxon>Mytilidae</taxon>
        <taxon>Mytilinae</taxon>
        <taxon>Mytilus</taxon>
    </lineage>
</organism>
<comment type="caution">
    <text evidence="6">The sequence shown here is derived from an EMBL/GenBank/DDBJ whole genome shotgun (WGS) entry which is preliminary data.</text>
</comment>
<dbReference type="SUPFAM" id="SSF48403">
    <property type="entry name" value="Ankyrin repeat"/>
    <property type="match status" value="1"/>
</dbReference>
<dbReference type="Proteomes" id="UP000596742">
    <property type="component" value="Unassembled WGS sequence"/>
</dbReference>
<dbReference type="SMART" id="SM00248">
    <property type="entry name" value="ANK"/>
    <property type="match status" value="6"/>
</dbReference>
<evidence type="ECO:0000313" key="7">
    <source>
        <dbReference type="Proteomes" id="UP000596742"/>
    </source>
</evidence>
<keyword evidence="1" id="KW-0677">Repeat</keyword>
<feature type="repeat" description="ANK" evidence="3">
    <location>
        <begin position="105"/>
        <end position="137"/>
    </location>
</feature>
<evidence type="ECO:0000256" key="2">
    <source>
        <dbReference type="ARBA" id="ARBA00023043"/>
    </source>
</evidence>
<dbReference type="InterPro" id="IPR002110">
    <property type="entry name" value="Ankyrin_rpt"/>
</dbReference>
<dbReference type="PROSITE" id="PS50297">
    <property type="entry name" value="ANK_REP_REGION"/>
    <property type="match status" value="6"/>
</dbReference>
<dbReference type="InterPro" id="IPR032171">
    <property type="entry name" value="COR-A"/>
</dbReference>
<sequence length="1084" mass="123747">MNNLSKSDLQLHHVVKFDSLEAVSSYINRGSELNTTDIYGLTPLHYAVIHKREIIASELLIKGADPRVVDKNGLTALHYAAEYGSQHIVSELITKGSDPNIPDNKGQTPLHLAALNTNGDVSLELLNRGSEPDVVDKKGKTPLHYAAEYGHTHIVSELLNRGSDPNTADNNGLTPLHDALSTKSETTIVELINRGSDPNKADKSGQTPLHYAARNGLKYMIAVLMNNGSEPNMADTAGKTVLDLARTPSVGRIIQVSTKYQYHFFIGILTELKRELRGLGVEHVGELQELLHESFLKCFWNRVYLVGPYSVGKSCLAKILVGEKVPIIRQSTEGIWIYMGRAGMDVEKKEWVYFPKGNAITEILTNMLISISIGEAKVSVREEIVKNILLDETTLSDSPVLSAIPENRQGMTSLVEKYEGNQSKNEGNNFTTSTEKKKPISETDKYNMKKVETNETTRLHEEEKLDNNPSDCKALGNCVNEEFKTSKIKRPSKTSTNHADSEWVENISSNMSQRQIHRLIVKAVEEGKYKQKVVPIDIWDFGGQKDYYMTHQLFITSRGIFVLMFNGSIDLHKHTPDLGFLPGHFGKPTVSVYLIHWVNSILTYCKRTDKGFPRIIFVATHKDEKWFEWTRESRRNELELKLHKLFESHAGLKHLEIKPLIFVDATNPEDPEITDLRKRLMQRATEHPRWGEAMPTRWIPLELQLAQKSEEGTNIISRNQLRVLNSRNKSMVLSETQIETFLKVQHSLGKLLYFDVENLRDFIIISPAYLVEVLRSIVTEKQFWPKGERFSNILKNLQEYGMIEREDIYHLWEQETFKHILPYKEYILQMLLHLDVILAPRNSYRDVDSPFEDVSRFLIPCMITKGNATMFLKTRLLSNNSIIMSYTFIEEECLTAAIVRISEFYSRLSEDVEVSASDNAVLPFKIEFGVFCKSEICFFKHNEISSSTGEPTWICKKHNQRHMTKSINAWFSEKAKNEMEELCDVCTSSCKGLGKLEREQCPLPQHIRRLAALLSLVECREIAILLGFQVEEWNDLEYQFQHQPPNDLKFMALWSCIIKKKSFNFGGLISLLEKKGRAAHLLCQ</sequence>
<feature type="repeat" description="ANK" evidence="3">
    <location>
        <begin position="171"/>
        <end position="203"/>
    </location>
</feature>
<gene>
    <name evidence="6" type="ORF">MGAL_10B020110</name>
</gene>
<dbReference type="PANTHER" id="PTHR24173:SF74">
    <property type="entry name" value="ANKYRIN REPEAT DOMAIN-CONTAINING PROTEIN 16"/>
    <property type="match status" value="1"/>
</dbReference>
<dbReference type="Gene3D" id="3.40.50.300">
    <property type="entry name" value="P-loop containing nucleotide triphosphate hydrolases"/>
    <property type="match status" value="1"/>
</dbReference>
<evidence type="ECO:0000259" key="5">
    <source>
        <dbReference type="Pfam" id="PF16095"/>
    </source>
</evidence>
<evidence type="ECO:0000256" key="3">
    <source>
        <dbReference type="PROSITE-ProRule" id="PRU00023"/>
    </source>
</evidence>
<dbReference type="PRINTS" id="PR01415">
    <property type="entry name" value="ANKYRIN"/>
</dbReference>
<dbReference type="PROSITE" id="PS50088">
    <property type="entry name" value="ANK_REPEAT"/>
    <property type="match status" value="6"/>
</dbReference>
<keyword evidence="7" id="KW-1185">Reference proteome</keyword>
<dbReference type="Pfam" id="PF13637">
    <property type="entry name" value="Ank_4"/>
    <property type="match status" value="1"/>
</dbReference>
<dbReference type="InterPro" id="IPR036770">
    <property type="entry name" value="Ankyrin_rpt-contain_sf"/>
</dbReference>
<reference evidence="6" key="1">
    <citation type="submission" date="2018-11" db="EMBL/GenBank/DDBJ databases">
        <authorList>
            <person name="Alioto T."/>
            <person name="Alioto T."/>
        </authorList>
    </citation>
    <scope>NUCLEOTIDE SEQUENCE</scope>
</reference>
<dbReference type="AlphaFoldDB" id="A0A8B6F0L8"/>
<dbReference type="SUPFAM" id="SSF52540">
    <property type="entry name" value="P-loop containing nucleoside triphosphate hydrolases"/>
    <property type="match status" value="1"/>
</dbReference>
<dbReference type="InterPro" id="IPR027417">
    <property type="entry name" value="P-loop_NTPase"/>
</dbReference>
<feature type="non-terminal residue" evidence="6">
    <location>
        <position position="1084"/>
    </location>
</feature>
<dbReference type="Pfam" id="PF00023">
    <property type="entry name" value="Ank"/>
    <property type="match status" value="2"/>
</dbReference>
<dbReference type="Gene3D" id="1.10.10.10">
    <property type="entry name" value="Winged helix-like DNA-binding domain superfamily/Winged helix DNA-binding domain"/>
    <property type="match status" value="1"/>
</dbReference>
<protein>
    <recommendedName>
        <fullName evidence="5">COR domain-containing protein</fullName>
    </recommendedName>
</protein>